<dbReference type="PANTHER" id="PTHR11062">
    <property type="entry name" value="EXOSTOSIN HEPARAN SULFATE GLYCOSYLTRANSFERASE -RELATED"/>
    <property type="match status" value="1"/>
</dbReference>
<feature type="coiled-coil region" evidence="2">
    <location>
        <begin position="819"/>
        <end position="879"/>
    </location>
</feature>
<dbReference type="InterPro" id="IPR004263">
    <property type="entry name" value="Exostosin"/>
</dbReference>
<reference evidence="5" key="1">
    <citation type="submission" date="2023-08" db="EMBL/GenBank/DDBJ databases">
        <authorList>
            <person name="Chen Y."/>
            <person name="Shah S."/>
            <person name="Dougan E. K."/>
            <person name="Thang M."/>
            <person name="Chan C."/>
        </authorList>
    </citation>
    <scope>NUCLEOTIDE SEQUENCE</scope>
</reference>
<comment type="caution">
    <text evidence="5">The sequence shown here is derived from an EMBL/GenBank/DDBJ whole genome shotgun (WGS) entry which is preliminary data.</text>
</comment>
<dbReference type="Proteomes" id="UP001178507">
    <property type="component" value="Unassembled WGS sequence"/>
</dbReference>
<keyword evidence="3" id="KW-0732">Signal</keyword>
<gene>
    <name evidence="5" type="ORF">EVOR1521_LOCUS22805</name>
</gene>
<dbReference type="InterPro" id="IPR035892">
    <property type="entry name" value="C2_domain_sf"/>
</dbReference>
<feature type="chain" id="PRO_5041240988" description="Exostosin GT47 domain-containing protein" evidence="3">
    <location>
        <begin position="20"/>
        <end position="1086"/>
    </location>
</feature>
<feature type="signal peptide" evidence="3">
    <location>
        <begin position="1"/>
        <end position="19"/>
    </location>
</feature>
<dbReference type="Pfam" id="PF03016">
    <property type="entry name" value="Exostosin_GT47"/>
    <property type="match status" value="1"/>
</dbReference>
<evidence type="ECO:0000256" key="2">
    <source>
        <dbReference type="SAM" id="Coils"/>
    </source>
</evidence>
<evidence type="ECO:0000256" key="3">
    <source>
        <dbReference type="SAM" id="SignalP"/>
    </source>
</evidence>
<proteinExistence type="inferred from homology"/>
<dbReference type="EMBL" id="CAUJNA010003328">
    <property type="protein sequence ID" value="CAJ1399232.1"/>
    <property type="molecule type" value="Genomic_DNA"/>
</dbReference>
<dbReference type="CDD" id="cd00030">
    <property type="entry name" value="C2"/>
    <property type="match status" value="1"/>
</dbReference>
<keyword evidence="6" id="KW-1185">Reference proteome</keyword>
<dbReference type="InterPro" id="IPR040911">
    <property type="entry name" value="Exostosin_GT47"/>
</dbReference>
<feature type="domain" description="Exostosin GT47" evidence="4">
    <location>
        <begin position="146"/>
        <end position="430"/>
    </location>
</feature>
<dbReference type="AlphaFoldDB" id="A0AA36N9M7"/>
<name>A0AA36N9M7_9DINO</name>
<dbReference type="Gene3D" id="2.60.40.150">
    <property type="entry name" value="C2 domain"/>
    <property type="match status" value="1"/>
</dbReference>
<keyword evidence="2" id="KW-0175">Coiled coil</keyword>
<evidence type="ECO:0000313" key="5">
    <source>
        <dbReference type="EMBL" id="CAJ1399232.1"/>
    </source>
</evidence>
<organism evidence="5 6">
    <name type="scientific">Effrenium voratum</name>
    <dbReference type="NCBI Taxonomy" id="2562239"/>
    <lineage>
        <taxon>Eukaryota</taxon>
        <taxon>Sar</taxon>
        <taxon>Alveolata</taxon>
        <taxon>Dinophyceae</taxon>
        <taxon>Suessiales</taxon>
        <taxon>Symbiodiniaceae</taxon>
        <taxon>Effrenium</taxon>
    </lineage>
</organism>
<comment type="similarity">
    <text evidence="1">Belongs to the glycosyltransferase 47 family.</text>
</comment>
<dbReference type="SUPFAM" id="SSF49562">
    <property type="entry name" value="C2 domain (Calcium/lipid-binding domain, CaLB)"/>
    <property type="match status" value="1"/>
</dbReference>
<sequence>MPWGLLVLSPFAAARCTGGLPDAGLPEAFFDHYERWHSAYQRDSLARSRELLHGIYEYKLLPHLDEILQRCPVPVLEIMMDSVLASSVDYSLEDGQGLFELASRLASALENQGLKEVAELRQRWAEDTVYTYPFLFGAETNSCHGSHLKIFVYDVPDNLTSRPLECALGQWGTEVLFHRYLLSSSCRVDDPSDADFFYVPVYGTCLFTKENMQNDDAAADLIWDPLVQHLAAQPSFRRQKQMDHIFLFPDGQSARAWDSYDLVRSEAIFLMVEMSKCPTWDEPVRRYSDIKPCASTWKDILIPGHTDHARLKAMQRHNRPSEQRELIMTFHGSYSGNKDVYHTCTVRDKIMQLAELEGVDVGGFVPDYFEIKGNSHFCLIPAGTSPWTNQLYESIHCGCIPVILSDEYEVAFQHHLDWRRFSIKWPEAMVGLELYEFLRSFPEEKLRAMKGEVDAHACWFDYFSRDPECSPFAAVLTALQQRKERLKRWSRFWNLPEAPEPDPPRITRFHVLGNESFMLCEVQRLNKEMTGMTEKLERMQAQIAGERSALQQIEELDSALRLSTAEASMRSVRARLRGGRGEAAPEVTRVQTELEAIKKQEKCGRSMGEGVYEAHGTREALHCRLTQEELVRLRSQLQFRESIPSSAVLAEELDAARQDIAAKDIQIRDLQLAGTRTGAQLVEATEKQRQVELQMRRVPEVEAENHQLRSELTQIVSELAAVKETLVKTEEKLRLREAAAPELAAAELLATEAERLEEELADAYAKCATVQAEVKKREDLLRGIPLVLADFLEQIHLPDPVLSSSHAPEDAPRLVIASLQRLQTEVQKREQELKAANEKIAELCEYGAKRDEDVQQEAYDALRAELWDVTQRCAKAEAELEQLGTARERGGGSLIKKMAMLMYNLEVSILSGSGLRDSKWRPGGDGLQCVVDVIGKDEEFQTSSNSTARNPVWNHTGELQMSHSDTLRFAVMGPTKLGEALLPASRIVAAGFEGELTLSEDALLKVKVTVKGSFLLEEGAVRTKAAAKGAAVKAEEAAGPAAGPEAASKAAAKAAATAAAAKAAAAKGAAAKGAAKARAAQMFQLG</sequence>
<evidence type="ECO:0000259" key="4">
    <source>
        <dbReference type="Pfam" id="PF03016"/>
    </source>
</evidence>
<dbReference type="GO" id="GO:0016757">
    <property type="term" value="F:glycosyltransferase activity"/>
    <property type="evidence" value="ECO:0007669"/>
    <property type="project" value="InterPro"/>
</dbReference>
<evidence type="ECO:0000313" key="6">
    <source>
        <dbReference type="Proteomes" id="UP001178507"/>
    </source>
</evidence>
<feature type="coiled-coil region" evidence="2">
    <location>
        <begin position="746"/>
        <end position="773"/>
    </location>
</feature>
<evidence type="ECO:0000256" key="1">
    <source>
        <dbReference type="ARBA" id="ARBA00010271"/>
    </source>
</evidence>
<dbReference type="PANTHER" id="PTHR11062:SF281">
    <property type="entry name" value="EXOSTOSIN-LIKE 2"/>
    <property type="match status" value="1"/>
</dbReference>
<protein>
    <recommendedName>
        <fullName evidence="4">Exostosin GT47 domain-containing protein</fullName>
    </recommendedName>
</protein>
<feature type="coiled-coil region" evidence="2">
    <location>
        <begin position="522"/>
        <end position="556"/>
    </location>
</feature>
<accession>A0AA36N9M7</accession>